<dbReference type="Pfam" id="PF17932">
    <property type="entry name" value="TetR_C_24"/>
    <property type="match status" value="1"/>
</dbReference>
<dbReference type="SUPFAM" id="SSF46689">
    <property type="entry name" value="Homeodomain-like"/>
    <property type="match status" value="1"/>
</dbReference>
<comment type="caution">
    <text evidence="6">The sequence shown here is derived from an EMBL/GenBank/DDBJ whole genome shotgun (WGS) entry which is preliminary data.</text>
</comment>
<evidence type="ECO:0000256" key="3">
    <source>
        <dbReference type="ARBA" id="ARBA00023163"/>
    </source>
</evidence>
<evidence type="ECO:0000256" key="1">
    <source>
        <dbReference type="ARBA" id="ARBA00023015"/>
    </source>
</evidence>
<dbReference type="InterPro" id="IPR041490">
    <property type="entry name" value="KstR2_TetR_C"/>
</dbReference>
<keyword evidence="2 4" id="KW-0238">DNA-binding</keyword>
<dbReference type="PRINTS" id="PR00455">
    <property type="entry name" value="HTHTETR"/>
</dbReference>
<proteinExistence type="predicted"/>
<reference evidence="6 7" key="1">
    <citation type="submission" date="2020-04" db="EMBL/GenBank/DDBJ databases">
        <title>Novel species.</title>
        <authorList>
            <person name="Teo W.F.A."/>
            <person name="Lipun K."/>
            <person name="Srisuk N."/>
            <person name="Duangmal K."/>
        </authorList>
    </citation>
    <scope>NUCLEOTIDE SEQUENCE [LARGE SCALE GENOMIC DNA]</scope>
    <source>
        <strain evidence="6 7">K13G38</strain>
    </source>
</reference>
<dbReference type="Proteomes" id="UP000715441">
    <property type="component" value="Unassembled WGS sequence"/>
</dbReference>
<feature type="DNA-binding region" description="H-T-H motif" evidence="4">
    <location>
        <begin position="40"/>
        <end position="59"/>
    </location>
</feature>
<name>A0ABX1J8H5_9PSEU</name>
<evidence type="ECO:0000313" key="7">
    <source>
        <dbReference type="Proteomes" id="UP000715441"/>
    </source>
</evidence>
<dbReference type="PROSITE" id="PS50977">
    <property type="entry name" value="HTH_TETR_2"/>
    <property type="match status" value="1"/>
</dbReference>
<dbReference type="PANTHER" id="PTHR30055">
    <property type="entry name" value="HTH-TYPE TRANSCRIPTIONAL REGULATOR RUTR"/>
    <property type="match status" value="1"/>
</dbReference>
<keyword evidence="7" id="KW-1185">Reference proteome</keyword>
<keyword evidence="3" id="KW-0804">Transcription</keyword>
<evidence type="ECO:0000259" key="5">
    <source>
        <dbReference type="PROSITE" id="PS50977"/>
    </source>
</evidence>
<evidence type="ECO:0000313" key="6">
    <source>
        <dbReference type="EMBL" id="NKQ56100.1"/>
    </source>
</evidence>
<dbReference type="InterPro" id="IPR001647">
    <property type="entry name" value="HTH_TetR"/>
</dbReference>
<evidence type="ECO:0000256" key="4">
    <source>
        <dbReference type="PROSITE-ProRule" id="PRU00335"/>
    </source>
</evidence>
<organism evidence="6 7">
    <name type="scientific">Amycolatopsis acididurans</name>
    <dbReference type="NCBI Taxonomy" id="2724524"/>
    <lineage>
        <taxon>Bacteria</taxon>
        <taxon>Bacillati</taxon>
        <taxon>Actinomycetota</taxon>
        <taxon>Actinomycetes</taxon>
        <taxon>Pseudonocardiales</taxon>
        <taxon>Pseudonocardiaceae</taxon>
        <taxon>Amycolatopsis</taxon>
    </lineage>
</organism>
<gene>
    <name evidence="6" type="ORF">HFP15_24790</name>
</gene>
<dbReference type="InterPro" id="IPR050109">
    <property type="entry name" value="HTH-type_TetR-like_transc_reg"/>
</dbReference>
<keyword evidence="1" id="KW-0805">Transcription regulation</keyword>
<dbReference type="SUPFAM" id="SSF48498">
    <property type="entry name" value="Tetracyclin repressor-like, C-terminal domain"/>
    <property type="match status" value="1"/>
</dbReference>
<dbReference type="RefSeq" id="WP_168519143.1">
    <property type="nucleotide sequence ID" value="NZ_JAAXLS010000020.1"/>
</dbReference>
<dbReference type="Gene3D" id="1.10.10.60">
    <property type="entry name" value="Homeodomain-like"/>
    <property type="match status" value="1"/>
</dbReference>
<dbReference type="InterPro" id="IPR009057">
    <property type="entry name" value="Homeodomain-like_sf"/>
</dbReference>
<evidence type="ECO:0000256" key="2">
    <source>
        <dbReference type="ARBA" id="ARBA00023125"/>
    </source>
</evidence>
<feature type="domain" description="HTH tetR-type" evidence="5">
    <location>
        <begin position="17"/>
        <end position="77"/>
    </location>
</feature>
<protein>
    <submittedName>
        <fullName evidence="6">TetR/AcrR family transcriptional regulator</fullName>
    </submittedName>
</protein>
<dbReference type="InterPro" id="IPR036271">
    <property type="entry name" value="Tet_transcr_reg_TetR-rel_C_sf"/>
</dbReference>
<dbReference type="PANTHER" id="PTHR30055:SF234">
    <property type="entry name" value="HTH-TYPE TRANSCRIPTIONAL REGULATOR BETI"/>
    <property type="match status" value="1"/>
</dbReference>
<sequence length="213" mass="23358">MKKAEARRTATGGTRSEQTRSRILAAAAQVMRTHTYAELRLSDIAKVANMETGSLYYHFDSKDDLVNEVTNIGLGKLNDVADEAAKALPESATPLERLEACLRAFTVEIHSSDDFIASAVRVLGQLPTSMQGAYWHKTVATATFWDRMFAAAVASGELRADLHPGISRRLVLSAIMRSAEWPKSERKHPELIAETLIAITFEGLKAKGDAIPF</sequence>
<dbReference type="Pfam" id="PF00440">
    <property type="entry name" value="TetR_N"/>
    <property type="match status" value="1"/>
</dbReference>
<dbReference type="EMBL" id="JAAXLS010000020">
    <property type="protein sequence ID" value="NKQ56100.1"/>
    <property type="molecule type" value="Genomic_DNA"/>
</dbReference>
<dbReference type="Gene3D" id="1.10.357.10">
    <property type="entry name" value="Tetracycline Repressor, domain 2"/>
    <property type="match status" value="1"/>
</dbReference>
<accession>A0ABX1J8H5</accession>